<organism evidence="3 4">
    <name type="scientific">Kitasatospora aureofaciens</name>
    <name type="common">Streptomyces aureofaciens</name>
    <dbReference type="NCBI Taxonomy" id="1894"/>
    <lineage>
        <taxon>Bacteria</taxon>
        <taxon>Bacillati</taxon>
        <taxon>Actinomycetota</taxon>
        <taxon>Actinomycetes</taxon>
        <taxon>Kitasatosporales</taxon>
        <taxon>Streptomycetaceae</taxon>
        <taxon>Kitasatospora</taxon>
    </lineage>
</organism>
<dbReference type="EMBL" id="BMUB01000001">
    <property type="protein sequence ID" value="GGU54505.1"/>
    <property type="molecule type" value="Genomic_DNA"/>
</dbReference>
<dbReference type="GeneID" id="97483279"/>
<accession>A0A8H9LKJ5</accession>
<dbReference type="Proteomes" id="UP000610124">
    <property type="component" value="Unassembled WGS sequence"/>
</dbReference>
<evidence type="ECO:0000313" key="3">
    <source>
        <dbReference type="EMBL" id="GGU54505.1"/>
    </source>
</evidence>
<sequence length="218" mass="22971">MSRHPITKALEDAAKKIGATISKEAAAAVSDMYHHAAHGTKQVAKNVAAADEAHKKKILELAEKIAANPGKGGEGSQARIAAQHDARTKLASAVGVKGDFDVEYQIDSAKYPESAKHIAEAQKGMIWRGHSHSSGSPLPSVLTIDRGGAHQNRKDSLRGIRTNRGTQRDEYPPAMFKEGGTGASVKHINGSDNGGSGSTMGNALEPLLDGTRVKIKVI</sequence>
<comment type="caution">
    <text evidence="3">The sequence shown here is derived from an EMBL/GenBank/DDBJ whole genome shotgun (WGS) entry which is preliminary data.</text>
</comment>
<dbReference type="AlphaFoldDB" id="A0A8H9LKJ5"/>
<feature type="region of interest" description="Disordered" evidence="1">
    <location>
        <begin position="163"/>
        <end position="182"/>
    </location>
</feature>
<protein>
    <recommendedName>
        <fullName evidence="2">Deoxyribonuclease NucA/NucB domain-containing protein</fullName>
    </recommendedName>
</protein>
<feature type="domain" description="Deoxyribonuclease NucA/NucB" evidence="2">
    <location>
        <begin position="150"/>
        <end position="215"/>
    </location>
</feature>
<name>A0A8H9LKJ5_KITAU</name>
<gene>
    <name evidence="3" type="ORF">GCM10010502_00750</name>
</gene>
<evidence type="ECO:0000313" key="4">
    <source>
        <dbReference type="Proteomes" id="UP000610124"/>
    </source>
</evidence>
<reference evidence="3" key="2">
    <citation type="submission" date="2020-09" db="EMBL/GenBank/DDBJ databases">
        <authorList>
            <person name="Sun Q."/>
            <person name="Ohkuma M."/>
        </authorList>
    </citation>
    <scope>NUCLEOTIDE SEQUENCE</scope>
    <source>
        <strain evidence="3">JCM 4434</strain>
    </source>
</reference>
<dbReference type="RefSeq" id="WP_232543001.1">
    <property type="nucleotide sequence ID" value="NZ_BMUB01000001.1"/>
</dbReference>
<dbReference type="InterPro" id="IPR029476">
    <property type="entry name" value="DNase_NucA_NucB"/>
</dbReference>
<evidence type="ECO:0000256" key="1">
    <source>
        <dbReference type="SAM" id="MobiDB-lite"/>
    </source>
</evidence>
<proteinExistence type="predicted"/>
<dbReference type="Pfam" id="PF14040">
    <property type="entry name" value="DNase_NucA_NucB"/>
    <property type="match status" value="1"/>
</dbReference>
<evidence type="ECO:0000259" key="2">
    <source>
        <dbReference type="Pfam" id="PF14040"/>
    </source>
</evidence>
<reference evidence="3" key="1">
    <citation type="journal article" date="2014" name="Int. J. Syst. Evol. Microbiol.">
        <title>Complete genome sequence of Corynebacterium casei LMG S-19264T (=DSM 44701T), isolated from a smear-ripened cheese.</title>
        <authorList>
            <consortium name="US DOE Joint Genome Institute (JGI-PGF)"/>
            <person name="Walter F."/>
            <person name="Albersmeier A."/>
            <person name="Kalinowski J."/>
            <person name="Ruckert C."/>
        </authorList>
    </citation>
    <scope>NUCLEOTIDE SEQUENCE</scope>
    <source>
        <strain evidence="3">JCM 4434</strain>
    </source>
</reference>